<keyword evidence="4" id="KW-1185">Reference proteome</keyword>
<feature type="region of interest" description="Disordered" evidence="1">
    <location>
        <begin position="1"/>
        <end position="30"/>
    </location>
</feature>
<protein>
    <submittedName>
        <fullName evidence="3">Uncharacterized protein</fullName>
    </submittedName>
</protein>
<gene>
    <name evidence="3" type="ORF">D9756_008321</name>
</gene>
<feature type="transmembrane region" description="Helical" evidence="2">
    <location>
        <begin position="192"/>
        <end position="215"/>
    </location>
</feature>
<keyword evidence="2" id="KW-1133">Transmembrane helix</keyword>
<evidence type="ECO:0000313" key="3">
    <source>
        <dbReference type="EMBL" id="KAF5351149.1"/>
    </source>
</evidence>
<proteinExistence type="predicted"/>
<feature type="compositionally biased region" description="Low complexity" evidence="1">
    <location>
        <begin position="48"/>
        <end position="68"/>
    </location>
</feature>
<organism evidence="3 4">
    <name type="scientific">Leucocoprinus leucothites</name>
    <dbReference type="NCBI Taxonomy" id="201217"/>
    <lineage>
        <taxon>Eukaryota</taxon>
        <taxon>Fungi</taxon>
        <taxon>Dikarya</taxon>
        <taxon>Basidiomycota</taxon>
        <taxon>Agaricomycotina</taxon>
        <taxon>Agaricomycetes</taxon>
        <taxon>Agaricomycetidae</taxon>
        <taxon>Agaricales</taxon>
        <taxon>Agaricineae</taxon>
        <taxon>Agaricaceae</taxon>
        <taxon>Leucocoprinus</taxon>
    </lineage>
</organism>
<comment type="caution">
    <text evidence="3">The sequence shown here is derived from an EMBL/GenBank/DDBJ whole genome shotgun (WGS) entry which is preliminary data.</text>
</comment>
<dbReference type="Proteomes" id="UP000559027">
    <property type="component" value="Unassembled WGS sequence"/>
</dbReference>
<accession>A0A8H5FW42</accession>
<sequence length="397" mass="41891">MSTPSHPFITSGDHGEDAPASAAPGPPAHAITVTSTTITSTTVKVTSVEAPPVVPPSSSLPFSPIPSSTEPLPSSPDDNSPFTPVATPSSTEEIQDISSAPLGNNVFPSTGTDTFSVAAVTLPDSLLPVPSSSSEFAGMVVSTMISSRTDSLGAVHTFTEVTTIASFKAVPTNKHVKGSGAESTSGSPTPNVGVIIAAVMGGLAVCAVVLLLIYWCRRRRRSSSRIPTWGQRFDWAMKHQPHMRLNPDPYIMANRATIASFGNSEENTTTARPFYGQESTDSLALAPISTKTPRVQFAAPPTDGNGLDVEGKVRPRNREGVVQTERPPTYYTNITGIATIATNLPQYSIYDPSPVSERSGLPDTPTSSVPSSPLYGREKPRRSAASRYPLTPIGEKF</sequence>
<evidence type="ECO:0000256" key="1">
    <source>
        <dbReference type="SAM" id="MobiDB-lite"/>
    </source>
</evidence>
<dbReference type="AlphaFoldDB" id="A0A8H5FW42"/>
<dbReference type="OrthoDB" id="3065110at2759"/>
<keyword evidence="2" id="KW-0472">Membrane</keyword>
<feature type="region of interest" description="Disordered" evidence="1">
    <location>
        <begin position="48"/>
        <end position="90"/>
    </location>
</feature>
<keyword evidence="2" id="KW-0812">Transmembrane</keyword>
<feature type="region of interest" description="Disordered" evidence="1">
    <location>
        <begin position="351"/>
        <end position="397"/>
    </location>
</feature>
<dbReference type="EMBL" id="JAACJO010000013">
    <property type="protein sequence ID" value="KAF5351149.1"/>
    <property type="molecule type" value="Genomic_DNA"/>
</dbReference>
<name>A0A8H5FW42_9AGAR</name>
<feature type="compositionally biased region" description="Polar residues" evidence="1">
    <location>
        <begin position="69"/>
        <end position="90"/>
    </location>
</feature>
<feature type="compositionally biased region" description="Low complexity" evidence="1">
    <location>
        <begin position="362"/>
        <end position="373"/>
    </location>
</feature>
<feature type="compositionally biased region" description="Low complexity" evidence="1">
    <location>
        <begin position="18"/>
        <end position="30"/>
    </location>
</feature>
<reference evidence="3 4" key="1">
    <citation type="journal article" date="2020" name="ISME J.">
        <title>Uncovering the hidden diversity of litter-decomposition mechanisms in mushroom-forming fungi.</title>
        <authorList>
            <person name="Floudas D."/>
            <person name="Bentzer J."/>
            <person name="Ahren D."/>
            <person name="Johansson T."/>
            <person name="Persson P."/>
            <person name="Tunlid A."/>
        </authorList>
    </citation>
    <scope>NUCLEOTIDE SEQUENCE [LARGE SCALE GENOMIC DNA]</scope>
    <source>
        <strain evidence="3 4">CBS 146.42</strain>
    </source>
</reference>
<evidence type="ECO:0000256" key="2">
    <source>
        <dbReference type="SAM" id="Phobius"/>
    </source>
</evidence>
<evidence type="ECO:0000313" key="4">
    <source>
        <dbReference type="Proteomes" id="UP000559027"/>
    </source>
</evidence>